<accession>A0A1N6TJN6</accession>
<dbReference type="AlphaFoldDB" id="A0A1N6TJN6"/>
<dbReference type="SUPFAM" id="SSF56235">
    <property type="entry name" value="N-terminal nucleophile aminohydrolases (Ntn hydrolases)"/>
    <property type="match status" value="1"/>
</dbReference>
<dbReference type="STRING" id="159291.SAMN05920897_11088"/>
<dbReference type="Proteomes" id="UP000186400">
    <property type="component" value="Unassembled WGS sequence"/>
</dbReference>
<proteinExistence type="predicted"/>
<protein>
    <submittedName>
        <fullName evidence="1">Uncharacterized conserved protein, Ntn-hydrolase superfamily</fullName>
    </submittedName>
</protein>
<sequence length="317" mass="33630">MVGVAGDTLLLMAYTKKLAATYSIVAVDRETRTMGAAVQSHYFSVGSVVPWARPGVGVVVTQSVVNADFGPLGLALLERGLAPPAVLAMLLVGDEHPQVRQVAVISPSGESASHTGECCIARAGHLREPFLSVQANMMDRPGVPEAMARAYRESRGALAERMFAALQAAELAGGDLRGRQSAAMVVVSLDRVASVREGTILDLRVEDSREPLEELNRLISLHGAYAAAEKGDDALARGDMAGAETAYAEARRKAPDNRELQFWEALSRAAAGDIPAGRRALQDLGRDDPRWIELAGRLAVTGLIGLDAAGWATLLEQ</sequence>
<keyword evidence="2" id="KW-1185">Reference proteome</keyword>
<dbReference type="InterPro" id="IPR010430">
    <property type="entry name" value="DUF1028"/>
</dbReference>
<dbReference type="Pfam" id="PF06267">
    <property type="entry name" value="DUF1028"/>
    <property type="match status" value="1"/>
</dbReference>
<reference evidence="1 2" key="1">
    <citation type="submission" date="2017-01" db="EMBL/GenBank/DDBJ databases">
        <authorList>
            <person name="Mah S.A."/>
            <person name="Swanson W.J."/>
            <person name="Moy G.W."/>
            <person name="Vacquier V.D."/>
        </authorList>
    </citation>
    <scope>NUCLEOTIDE SEQUENCE [LARGE SCALE GENOMIC DNA]</scope>
    <source>
        <strain evidence="1 2">ASpG1</strain>
    </source>
</reference>
<dbReference type="Gene3D" id="3.60.20.10">
    <property type="entry name" value="Glutamine Phosphoribosylpyrophosphate, subunit 1, domain 1"/>
    <property type="match status" value="1"/>
</dbReference>
<name>A0A1N6TJN6_9SPIO</name>
<dbReference type="GO" id="GO:0016787">
    <property type="term" value="F:hydrolase activity"/>
    <property type="evidence" value="ECO:0007669"/>
    <property type="project" value="UniProtKB-KW"/>
</dbReference>
<gene>
    <name evidence="1" type="ORF">SAMN05920897_11088</name>
</gene>
<dbReference type="PANTHER" id="PTHR39328:SF1">
    <property type="entry name" value="BLL2871 PROTEIN"/>
    <property type="match status" value="1"/>
</dbReference>
<evidence type="ECO:0000313" key="2">
    <source>
        <dbReference type="Proteomes" id="UP000186400"/>
    </source>
</evidence>
<dbReference type="InterPro" id="IPR029055">
    <property type="entry name" value="Ntn_hydrolases_N"/>
</dbReference>
<evidence type="ECO:0000313" key="1">
    <source>
        <dbReference type="EMBL" id="SIQ53610.1"/>
    </source>
</evidence>
<keyword evidence="1" id="KW-0378">Hydrolase</keyword>
<organism evidence="1 2">
    <name type="scientific">Alkalispirochaeta americana</name>
    <dbReference type="NCBI Taxonomy" id="159291"/>
    <lineage>
        <taxon>Bacteria</taxon>
        <taxon>Pseudomonadati</taxon>
        <taxon>Spirochaetota</taxon>
        <taxon>Spirochaetia</taxon>
        <taxon>Spirochaetales</taxon>
        <taxon>Spirochaetaceae</taxon>
        <taxon>Alkalispirochaeta</taxon>
    </lineage>
</organism>
<dbReference type="EMBL" id="FTMS01000010">
    <property type="protein sequence ID" value="SIQ53610.1"/>
    <property type="molecule type" value="Genomic_DNA"/>
</dbReference>
<dbReference type="PANTHER" id="PTHR39328">
    <property type="entry name" value="BLL2871 PROTEIN"/>
    <property type="match status" value="1"/>
</dbReference>